<evidence type="ECO:0000256" key="6">
    <source>
        <dbReference type="ARBA" id="ARBA00023065"/>
    </source>
</evidence>
<keyword evidence="4 9" id="KW-0812">Transmembrane</keyword>
<keyword evidence="5 9" id="KW-1133">Transmembrane helix</keyword>
<keyword evidence="3" id="KW-0813">Transport</keyword>
<dbReference type="RefSeq" id="WP_259538463.1">
    <property type="nucleotide sequence ID" value="NZ_JANLCJ010000002.1"/>
</dbReference>
<evidence type="ECO:0000256" key="1">
    <source>
        <dbReference type="ARBA" id="ARBA00004127"/>
    </source>
</evidence>
<evidence type="ECO:0000313" key="13">
    <source>
        <dbReference type="Proteomes" id="UP001165586"/>
    </source>
</evidence>
<dbReference type="Gene3D" id="3.40.50.720">
    <property type="entry name" value="NAD(P)-binding Rossmann-like Domain"/>
    <property type="match status" value="2"/>
</dbReference>
<gene>
    <name evidence="12" type="ORF">N1032_07830</name>
</gene>
<evidence type="ECO:0000256" key="5">
    <source>
        <dbReference type="ARBA" id="ARBA00022989"/>
    </source>
</evidence>
<comment type="subcellular location">
    <subcellularLocation>
        <location evidence="1">Endomembrane system</location>
        <topology evidence="1">Multi-pass membrane protein</topology>
    </subcellularLocation>
</comment>
<dbReference type="PROSITE" id="PS51202">
    <property type="entry name" value="RCK_C"/>
    <property type="match status" value="1"/>
</dbReference>
<evidence type="ECO:0000256" key="9">
    <source>
        <dbReference type="SAM" id="Phobius"/>
    </source>
</evidence>
<dbReference type="PANTHER" id="PTHR31563">
    <property type="entry name" value="ION CHANNEL POLLUX-RELATED"/>
    <property type="match status" value="1"/>
</dbReference>
<keyword evidence="6" id="KW-0406">Ion transport</keyword>
<comment type="similarity">
    <text evidence="2">Belongs to the castor/pollux (TC 1.A.1.23) family.</text>
</comment>
<organism evidence="12 13">
    <name type="scientific">Herbiconiux daphne</name>
    <dbReference type="NCBI Taxonomy" id="2970914"/>
    <lineage>
        <taxon>Bacteria</taxon>
        <taxon>Bacillati</taxon>
        <taxon>Actinomycetota</taxon>
        <taxon>Actinomycetes</taxon>
        <taxon>Micrococcales</taxon>
        <taxon>Microbacteriaceae</taxon>
        <taxon>Herbiconiux</taxon>
    </lineage>
</organism>
<dbReference type="Pfam" id="PF06241">
    <property type="entry name" value="Castor_Poll_mid"/>
    <property type="match status" value="1"/>
</dbReference>
<comment type="caution">
    <text evidence="12">The sequence shown here is derived from an EMBL/GenBank/DDBJ whole genome shotgun (WGS) entry which is preliminary data.</text>
</comment>
<feature type="domain" description="RCK N-terminal" evidence="10">
    <location>
        <begin position="127"/>
        <end position="275"/>
    </location>
</feature>
<dbReference type="SUPFAM" id="SSF51735">
    <property type="entry name" value="NAD(P)-binding Rossmann-fold domains"/>
    <property type="match status" value="2"/>
</dbReference>
<dbReference type="Proteomes" id="UP001165586">
    <property type="component" value="Unassembled WGS sequence"/>
</dbReference>
<dbReference type="InterPro" id="IPR036721">
    <property type="entry name" value="RCK_C_sf"/>
</dbReference>
<evidence type="ECO:0000256" key="3">
    <source>
        <dbReference type="ARBA" id="ARBA00022448"/>
    </source>
</evidence>
<evidence type="ECO:0000256" key="7">
    <source>
        <dbReference type="ARBA" id="ARBA00023136"/>
    </source>
</evidence>
<keyword evidence="7 9" id="KW-0472">Membrane</keyword>
<dbReference type="SUPFAM" id="SSF116726">
    <property type="entry name" value="TrkA C-terminal domain-like"/>
    <property type="match status" value="1"/>
</dbReference>
<dbReference type="InterPro" id="IPR044849">
    <property type="entry name" value="CASTOR/POLLUX/SYM8-like"/>
</dbReference>
<dbReference type="EMBL" id="JANLCJ010000002">
    <property type="protein sequence ID" value="MCS5733646.1"/>
    <property type="molecule type" value="Genomic_DNA"/>
</dbReference>
<dbReference type="PANTHER" id="PTHR31563:SF10">
    <property type="entry name" value="ION CHANNEL POLLUX-RELATED"/>
    <property type="match status" value="1"/>
</dbReference>
<dbReference type="PROSITE" id="PS51201">
    <property type="entry name" value="RCK_N"/>
    <property type="match status" value="1"/>
</dbReference>
<dbReference type="InterPro" id="IPR010420">
    <property type="entry name" value="CASTOR/POLLUX/SYM8_dom"/>
</dbReference>
<dbReference type="InterPro" id="IPR006037">
    <property type="entry name" value="RCK_C"/>
</dbReference>
<reference evidence="12" key="1">
    <citation type="submission" date="2022-08" db="EMBL/GenBank/DDBJ databases">
        <authorList>
            <person name="Deng Y."/>
            <person name="Han X.-F."/>
            <person name="Zhang Y.-Q."/>
        </authorList>
    </citation>
    <scope>NUCLEOTIDE SEQUENCE</scope>
    <source>
        <strain evidence="12">CPCC 203386</strain>
    </source>
</reference>
<feature type="transmembrane region" description="Helical" evidence="9">
    <location>
        <begin position="21"/>
        <end position="47"/>
    </location>
</feature>
<feature type="transmembrane region" description="Helical" evidence="9">
    <location>
        <begin position="86"/>
        <end position="110"/>
    </location>
</feature>
<evidence type="ECO:0000259" key="10">
    <source>
        <dbReference type="PROSITE" id="PS51201"/>
    </source>
</evidence>
<protein>
    <submittedName>
        <fullName evidence="12">NAD-binding protein</fullName>
    </submittedName>
</protein>
<evidence type="ECO:0000256" key="4">
    <source>
        <dbReference type="ARBA" id="ARBA00022692"/>
    </source>
</evidence>
<dbReference type="Gene3D" id="3.30.70.1450">
    <property type="entry name" value="Regulator of K+ conductance, C-terminal domain"/>
    <property type="match status" value="1"/>
</dbReference>
<proteinExistence type="inferred from homology"/>
<sequence length="624" mass="67291">MSRPGLAERARYRFDTWMSRGTVALMLLLAAATVVFVVVLAVIVYLVHAYPDDASSADFLDVLWGNLMRTLDPGTMGGDSGWGFRALMLVVTVGGLVIVASLIGIVSGAFDSKVDELRKGRSRVLESDHTLILGWSPKVFSLIGELALANESRGRSAIVVLADRDKVEMEDAIRAEVGPTGRTRVICRTGDPMNLHDLELVSPHDARSIVLLASDGDDDPDSTVIKTALALTNNPGRKAGAYHIVGELEDPGNLEAARLVGRDETHWVLASDLISRVTVQTCRQSGLSVVYTELLDFGGDEIYFTEQPSLTGRPMAEIQGAFSRSTVIGMVSGGTVVINPSGDTVLAAGDELIVIAEDDSTIALAASVAPDERAIVAPVEIEAVPEHTLVLGCNAGLAMMLRELHDYVAPGSTVRVVADQEPPPLPHLRGLDVTFLRADVTSRAVLDDLRVYEADHIIVLAAKETLPAQRADARTLITLLHLRDIAERHEVDLNVVSEMLDDRNRELAEVTNADDFIVSEKLVSLMLSQVSENRLLADVFATLFSSQGSEIYLRPAEAYIVPGVPVDFYTVLEAARRSGETAIGYRVAADAHTAERAYGVHVNPPKEEQIAFAAGDRVIVLAEN</sequence>
<feature type="domain" description="RCK C-terminal" evidence="11">
    <location>
        <begin position="287"/>
        <end position="371"/>
    </location>
</feature>
<evidence type="ECO:0000256" key="2">
    <source>
        <dbReference type="ARBA" id="ARBA00008577"/>
    </source>
</evidence>
<evidence type="ECO:0000256" key="8">
    <source>
        <dbReference type="ARBA" id="ARBA00023303"/>
    </source>
</evidence>
<dbReference type="InterPro" id="IPR003148">
    <property type="entry name" value="RCK_N"/>
</dbReference>
<keyword evidence="13" id="KW-1185">Reference proteome</keyword>
<dbReference type="InterPro" id="IPR036291">
    <property type="entry name" value="NAD(P)-bd_dom_sf"/>
</dbReference>
<evidence type="ECO:0000259" key="11">
    <source>
        <dbReference type="PROSITE" id="PS51202"/>
    </source>
</evidence>
<keyword evidence="8" id="KW-0407">Ion channel</keyword>
<evidence type="ECO:0000313" key="12">
    <source>
        <dbReference type="EMBL" id="MCS5733646.1"/>
    </source>
</evidence>
<accession>A0ABT2H152</accession>
<name>A0ABT2H152_9MICO</name>